<organism evidence="2 3">
    <name type="scientific">Blastocystis sp. subtype 1 (strain ATCC 50177 / NandII)</name>
    <dbReference type="NCBI Taxonomy" id="478820"/>
    <lineage>
        <taxon>Eukaryota</taxon>
        <taxon>Sar</taxon>
        <taxon>Stramenopiles</taxon>
        <taxon>Bigyra</taxon>
        <taxon>Opalozoa</taxon>
        <taxon>Opalinata</taxon>
        <taxon>Blastocystidae</taxon>
        <taxon>Blastocystis</taxon>
    </lineage>
</organism>
<evidence type="ECO:0008006" key="4">
    <source>
        <dbReference type="Google" id="ProtNLM"/>
    </source>
</evidence>
<comment type="caution">
    <text evidence="2">The sequence shown here is derived from an EMBL/GenBank/DDBJ whole genome shotgun (WGS) entry which is preliminary data.</text>
</comment>
<dbReference type="EMBL" id="LXWW01000219">
    <property type="protein sequence ID" value="OAO14672.1"/>
    <property type="molecule type" value="Genomic_DNA"/>
</dbReference>
<evidence type="ECO:0000313" key="2">
    <source>
        <dbReference type="EMBL" id="OAO14672.1"/>
    </source>
</evidence>
<keyword evidence="1" id="KW-1133">Transmembrane helix</keyword>
<dbReference type="AlphaFoldDB" id="A0A196SEV6"/>
<feature type="transmembrane region" description="Helical" evidence="1">
    <location>
        <begin position="53"/>
        <end position="72"/>
    </location>
</feature>
<reference evidence="2 3" key="1">
    <citation type="submission" date="2016-05" db="EMBL/GenBank/DDBJ databases">
        <title>Nuclear genome of Blastocystis sp. subtype 1 NandII.</title>
        <authorList>
            <person name="Gentekaki E."/>
            <person name="Curtis B."/>
            <person name="Stairs C."/>
            <person name="Eme L."/>
            <person name="Herman E."/>
            <person name="Klimes V."/>
            <person name="Arias M.C."/>
            <person name="Elias M."/>
            <person name="Hilliou F."/>
            <person name="Klute M."/>
            <person name="Malik S.-B."/>
            <person name="Pightling A."/>
            <person name="Rachubinski R."/>
            <person name="Salas D."/>
            <person name="Schlacht A."/>
            <person name="Suga H."/>
            <person name="Archibald J."/>
            <person name="Ball S.G."/>
            <person name="Clark G."/>
            <person name="Dacks J."/>
            <person name="Van Der Giezen M."/>
            <person name="Tsaousis A."/>
            <person name="Roger A."/>
        </authorList>
    </citation>
    <scope>NUCLEOTIDE SEQUENCE [LARGE SCALE GENOMIC DNA]</scope>
    <source>
        <strain evidence="3">ATCC 50177 / NandII</strain>
    </source>
</reference>
<protein>
    <recommendedName>
        <fullName evidence="4">DUF2892 domain-containing protein</fullName>
    </recommendedName>
</protein>
<evidence type="ECO:0000256" key="1">
    <source>
        <dbReference type="SAM" id="Phobius"/>
    </source>
</evidence>
<sequence>MRQKRTMEDSEKKKFDWKAYKFPTNITYSGRVTRLFIGTGLFTFGFWKRRPVFLFFGITELLSAATGYTPIYDGYGIYCKRRGIANRLEMKQSEGESKEELKEE</sequence>
<dbReference type="Proteomes" id="UP000078348">
    <property type="component" value="Unassembled WGS sequence"/>
</dbReference>
<keyword evidence="1" id="KW-0472">Membrane</keyword>
<accession>A0A196SEV6</accession>
<name>A0A196SEV6_BLAHN</name>
<keyword evidence="1" id="KW-0812">Transmembrane</keyword>
<keyword evidence="3" id="KW-1185">Reference proteome</keyword>
<evidence type="ECO:0000313" key="3">
    <source>
        <dbReference type="Proteomes" id="UP000078348"/>
    </source>
</evidence>
<proteinExistence type="predicted"/>
<gene>
    <name evidence="2" type="ORF">AV274_3583</name>
</gene>